<keyword evidence="1" id="KW-0433">Leucine-rich repeat</keyword>
<dbReference type="SMART" id="SM00082">
    <property type="entry name" value="LRRCT"/>
    <property type="match status" value="1"/>
</dbReference>
<dbReference type="GO" id="GO:0034713">
    <property type="term" value="F:type I transforming growth factor beta receptor binding"/>
    <property type="evidence" value="ECO:0007669"/>
    <property type="project" value="Ensembl"/>
</dbReference>
<dbReference type="SMART" id="SM00364">
    <property type="entry name" value="LRR_BAC"/>
    <property type="match status" value="7"/>
</dbReference>
<evidence type="ECO:0000256" key="4">
    <source>
        <dbReference type="ARBA" id="ARBA00023180"/>
    </source>
</evidence>
<dbReference type="PANTHER" id="PTHR45842">
    <property type="entry name" value="SYNAPTIC ADHESION-LIKE MOLECULE SALM"/>
    <property type="match status" value="1"/>
</dbReference>
<dbReference type="GeneTree" id="ENSGT00940000162412"/>
<keyword evidence="3" id="KW-0677">Repeat</keyword>
<reference evidence="6" key="2">
    <citation type="submission" date="2025-09" db="UniProtKB">
        <authorList>
            <consortium name="Ensembl"/>
        </authorList>
    </citation>
    <scope>IDENTIFICATION</scope>
</reference>
<dbReference type="PROSITE" id="PS51450">
    <property type="entry name" value="LRR"/>
    <property type="match status" value="4"/>
</dbReference>
<dbReference type="GO" id="GO:0051546">
    <property type="term" value="P:keratinocyte migration"/>
    <property type="evidence" value="ECO:0007669"/>
    <property type="project" value="Ensembl"/>
</dbReference>
<dbReference type="GO" id="GO:0045766">
    <property type="term" value="P:positive regulation of angiogenesis"/>
    <property type="evidence" value="ECO:0007669"/>
    <property type="project" value="Ensembl"/>
</dbReference>
<dbReference type="FunFam" id="3.80.10.10:FF:001783">
    <property type="entry name" value="Leucine-rich HEV glycoprotein"/>
    <property type="match status" value="1"/>
</dbReference>
<dbReference type="InterPro" id="IPR032675">
    <property type="entry name" value="LRR_dom_sf"/>
</dbReference>
<dbReference type="SUPFAM" id="SSF52058">
    <property type="entry name" value="L domain-like"/>
    <property type="match status" value="1"/>
</dbReference>
<evidence type="ECO:0000259" key="5">
    <source>
        <dbReference type="SMART" id="SM00082"/>
    </source>
</evidence>
<dbReference type="InterPro" id="IPR050467">
    <property type="entry name" value="LRFN"/>
</dbReference>
<name>A0A8C6A0A3_MARMA</name>
<dbReference type="PRINTS" id="PR00019">
    <property type="entry name" value="LEURICHRPT"/>
</dbReference>
<dbReference type="OrthoDB" id="1055097at2759"/>
<dbReference type="Gene3D" id="3.80.10.10">
    <property type="entry name" value="Ribonuclease Inhibitor"/>
    <property type="match status" value="2"/>
</dbReference>
<dbReference type="RefSeq" id="XP_015359131.1">
    <property type="nucleotide sequence ID" value="XM_015503645.2"/>
</dbReference>
<keyword evidence="4" id="KW-0325">Glycoprotein</keyword>
<keyword evidence="2" id="KW-0732">Signal</keyword>
<dbReference type="GO" id="GO:0010718">
    <property type="term" value="P:positive regulation of epithelial to mesenchymal transition"/>
    <property type="evidence" value="ECO:0007669"/>
    <property type="project" value="Ensembl"/>
</dbReference>
<dbReference type="KEGG" id="mmma:107157292"/>
<dbReference type="GO" id="GO:0010838">
    <property type="term" value="P:positive regulation of keratinocyte proliferation"/>
    <property type="evidence" value="ECO:0007669"/>
    <property type="project" value="Ensembl"/>
</dbReference>
<dbReference type="GeneID" id="107157292"/>
<evidence type="ECO:0000256" key="3">
    <source>
        <dbReference type="ARBA" id="ARBA00022737"/>
    </source>
</evidence>
<dbReference type="InterPro" id="IPR001611">
    <property type="entry name" value="Leu-rich_rpt"/>
</dbReference>
<evidence type="ECO:0000313" key="7">
    <source>
        <dbReference type="Proteomes" id="UP000694407"/>
    </source>
</evidence>
<dbReference type="CTD" id="116844"/>
<keyword evidence="7" id="KW-1185">Reference proteome</keyword>
<dbReference type="GO" id="GO:0061756">
    <property type="term" value="P:leukocyte adhesion to vascular endothelial cell"/>
    <property type="evidence" value="ECO:0007669"/>
    <property type="project" value="Ensembl"/>
</dbReference>
<dbReference type="GO" id="GO:0005114">
    <property type="term" value="F:type II transforming growth factor beta receptor binding"/>
    <property type="evidence" value="ECO:0007669"/>
    <property type="project" value="Ensembl"/>
</dbReference>
<dbReference type="Proteomes" id="UP000694407">
    <property type="component" value="Unplaced"/>
</dbReference>
<dbReference type="GO" id="GO:0030511">
    <property type="term" value="P:positive regulation of transforming growth factor beta receptor signaling pathway"/>
    <property type="evidence" value="ECO:0007669"/>
    <property type="project" value="Ensembl"/>
</dbReference>
<dbReference type="GO" id="GO:0035313">
    <property type="term" value="P:wound healing, spreading of epidermal cells"/>
    <property type="evidence" value="ECO:0007669"/>
    <property type="project" value="Ensembl"/>
</dbReference>
<evidence type="ECO:0000256" key="2">
    <source>
        <dbReference type="ARBA" id="ARBA00022729"/>
    </source>
</evidence>
<proteinExistence type="predicted"/>
<dbReference type="GO" id="GO:0060054">
    <property type="term" value="P:positive regulation of epithelial cell proliferation involved in wound healing"/>
    <property type="evidence" value="ECO:0007669"/>
    <property type="project" value="Ensembl"/>
</dbReference>
<evidence type="ECO:0000256" key="1">
    <source>
        <dbReference type="ARBA" id="ARBA00022614"/>
    </source>
</evidence>
<dbReference type="InterPro" id="IPR000483">
    <property type="entry name" value="Cys-rich_flank_reg_C"/>
</dbReference>
<dbReference type="AlphaFoldDB" id="A0A8C6A0A3"/>
<organism evidence="6 7">
    <name type="scientific">Marmota marmota marmota</name>
    <name type="common">Alpine marmot</name>
    <dbReference type="NCBI Taxonomy" id="9994"/>
    <lineage>
        <taxon>Eukaryota</taxon>
        <taxon>Metazoa</taxon>
        <taxon>Chordata</taxon>
        <taxon>Craniata</taxon>
        <taxon>Vertebrata</taxon>
        <taxon>Euteleostomi</taxon>
        <taxon>Mammalia</taxon>
        <taxon>Eutheria</taxon>
        <taxon>Euarchontoglires</taxon>
        <taxon>Glires</taxon>
        <taxon>Rodentia</taxon>
        <taxon>Sciuromorpha</taxon>
        <taxon>Sciuridae</taxon>
        <taxon>Xerinae</taxon>
        <taxon>Marmotini</taxon>
        <taxon>Marmota</taxon>
    </lineage>
</organism>
<dbReference type="InterPro" id="IPR003591">
    <property type="entry name" value="Leu-rich_rpt_typical-subtyp"/>
</dbReference>
<gene>
    <name evidence="6" type="primary">LRG1</name>
</gene>
<reference evidence="6" key="1">
    <citation type="submission" date="2025-08" db="UniProtKB">
        <authorList>
            <consortium name="Ensembl"/>
        </authorList>
    </citation>
    <scope>IDENTIFICATION</scope>
</reference>
<dbReference type="Pfam" id="PF13855">
    <property type="entry name" value="LRR_8"/>
    <property type="match status" value="3"/>
</dbReference>
<feature type="domain" description="LRRCT" evidence="5">
    <location>
        <begin position="324"/>
        <end position="372"/>
    </location>
</feature>
<dbReference type="SMART" id="SM00369">
    <property type="entry name" value="LRR_TYP"/>
    <property type="match status" value="7"/>
</dbReference>
<dbReference type="GO" id="GO:0050873">
    <property type="term" value="P:brown fat cell differentiation"/>
    <property type="evidence" value="ECO:0007669"/>
    <property type="project" value="Ensembl"/>
</dbReference>
<dbReference type="GO" id="GO:0001938">
    <property type="term" value="P:positive regulation of endothelial cell proliferation"/>
    <property type="evidence" value="ECO:0007669"/>
    <property type="project" value="Ensembl"/>
</dbReference>
<dbReference type="GO" id="GO:0005615">
    <property type="term" value="C:extracellular space"/>
    <property type="evidence" value="ECO:0007669"/>
    <property type="project" value="Ensembl"/>
</dbReference>
<dbReference type="Ensembl" id="ENSMMMT00000023714.1">
    <property type="protein sequence ID" value="ENSMMMP00000020866.1"/>
    <property type="gene ID" value="ENSMMMG00000018424.1"/>
</dbReference>
<sequence>MGGAFHTTGFPAPVQAGIMPLPQAIETQDDQRRATMSPWSGQQMQRTLFLLLLLVALAQGVTPSPKACVTLPSPGGSTVSCLSPARFPAPLPADTVHLVVEFSTLTQLPASALRGAAGLRELHLASNRLQELPAKLLLPVPRLEVLDLTHNHLTQLPPSLFRASAALRVLVLKANRLKALQASWLLGLKALEHLDLSSNSLQTLPPGLLANLVALRTLDLGDNQLETLPPDLLRGPLRLERLHLEENRLQVLGETLLAKQPALRYLFLSDNRLTTVAAGTFHNLKELDLLDLSNNLLSSVPRGLWESLGMPSRDMKDGFDISGNPWVCDQNLDDLCRWLVANKHRMFSQNDTRCAGPDALRGRMLLEVSGSP</sequence>
<dbReference type="GO" id="GO:0009617">
    <property type="term" value="P:response to bacterium"/>
    <property type="evidence" value="ECO:0007669"/>
    <property type="project" value="Ensembl"/>
</dbReference>
<protein>
    <submittedName>
        <fullName evidence="6">Leucine rich alpha-2-glycoprotein 1</fullName>
    </submittedName>
</protein>
<dbReference type="PANTHER" id="PTHR45842:SF12">
    <property type="entry name" value="KEKKON 5, ISOFORM A"/>
    <property type="match status" value="1"/>
</dbReference>
<evidence type="ECO:0000313" key="6">
    <source>
        <dbReference type="Ensembl" id="ENSMMMP00000020866.1"/>
    </source>
</evidence>
<accession>A0A8C6A0A3</accession>